<dbReference type="OMA" id="AHHITIL"/>
<protein>
    <recommendedName>
        <fullName evidence="4">Dirigent protein</fullName>
    </recommendedName>
</protein>
<dbReference type="OrthoDB" id="1921494at2759"/>
<name>A0A5K1D5R3_9MAGN</name>
<keyword evidence="4" id="KW-0052">Apoplast</keyword>
<dbReference type="Pfam" id="PF03018">
    <property type="entry name" value="Dirigent"/>
    <property type="match status" value="1"/>
</dbReference>
<dbReference type="Gene3D" id="2.40.480.10">
    <property type="entry name" value="Allene oxide cyclase-like"/>
    <property type="match status" value="1"/>
</dbReference>
<dbReference type="AlphaFoldDB" id="A0A5K1D5R3"/>
<evidence type="ECO:0000256" key="3">
    <source>
        <dbReference type="ARBA" id="ARBA00022525"/>
    </source>
</evidence>
<evidence type="ECO:0000256" key="1">
    <source>
        <dbReference type="ARBA" id="ARBA00010746"/>
    </source>
</evidence>
<organism evidence="6">
    <name type="scientific">Nymphaea colorata</name>
    <name type="common">pocket water lily</name>
    <dbReference type="NCBI Taxonomy" id="210225"/>
    <lineage>
        <taxon>Eukaryota</taxon>
        <taxon>Viridiplantae</taxon>
        <taxon>Streptophyta</taxon>
        <taxon>Embryophyta</taxon>
        <taxon>Tracheophyta</taxon>
        <taxon>Spermatophyta</taxon>
        <taxon>Magnoliopsida</taxon>
        <taxon>Nymphaeales</taxon>
        <taxon>Nymphaeaceae</taxon>
        <taxon>Nymphaea</taxon>
    </lineage>
</organism>
<evidence type="ECO:0000256" key="2">
    <source>
        <dbReference type="ARBA" id="ARBA00011738"/>
    </source>
</evidence>
<dbReference type="PANTHER" id="PTHR46215">
    <property type="entry name" value="DIRIGENT PROTEIN 24-RELATED"/>
    <property type="match status" value="1"/>
</dbReference>
<keyword evidence="4" id="KW-0732">Signal</keyword>
<dbReference type="GO" id="GO:0048046">
    <property type="term" value="C:apoplast"/>
    <property type="evidence" value="ECO:0007669"/>
    <property type="project" value="UniProtKB-SubCell"/>
</dbReference>
<dbReference type="EMBL" id="LR721783">
    <property type="protein sequence ID" value="VVW34680.1"/>
    <property type="molecule type" value="Genomic_DNA"/>
</dbReference>
<dbReference type="Gramene" id="NC5G0263400.1">
    <property type="protein sequence ID" value="NC5G0263400.1:cds"/>
    <property type="gene ID" value="NC5G0263400"/>
</dbReference>
<dbReference type="GO" id="GO:0009699">
    <property type="term" value="P:phenylpropanoid biosynthetic process"/>
    <property type="evidence" value="ECO:0007669"/>
    <property type="project" value="UniProtKB-ARBA"/>
</dbReference>
<proteinExistence type="inferred from homology"/>
<gene>
    <name evidence="6" type="ORF">NYM_LOCUS20500</name>
</gene>
<feature type="region of interest" description="Disordered" evidence="5">
    <location>
        <begin position="74"/>
        <end position="93"/>
    </location>
</feature>
<comment type="subunit">
    <text evidence="2 4">Homodimer.</text>
</comment>
<accession>A0A5K1D5R3</accession>
<evidence type="ECO:0000313" key="6">
    <source>
        <dbReference type="EMBL" id="VVW34680.1"/>
    </source>
</evidence>
<comment type="function">
    <text evidence="4">Dirigent proteins impart stereoselectivity on the phenoxy radical-coupling reaction, yielding optically active lignans from two molecules of coniferyl alcohol in the biosynthesis of lignans, flavonolignans, and alkaloids and thus plays a central role in plant secondary metabolism.</text>
</comment>
<reference evidence="6" key="1">
    <citation type="submission" date="2019-09" db="EMBL/GenBank/DDBJ databases">
        <authorList>
            <person name="Zhang L."/>
        </authorList>
    </citation>
    <scope>NUCLEOTIDE SEQUENCE</scope>
</reference>
<dbReference type="InterPro" id="IPR004265">
    <property type="entry name" value="Dirigent"/>
</dbReference>
<evidence type="ECO:0000256" key="4">
    <source>
        <dbReference type="RuleBase" id="RU363099"/>
    </source>
</evidence>
<dbReference type="PANTHER" id="PTHR46215:SF15">
    <property type="entry name" value="DIRIGENT PROTEIN 24"/>
    <property type="match status" value="1"/>
</dbReference>
<comment type="subcellular location">
    <subcellularLocation>
        <location evidence="4">Secreted</location>
        <location evidence="4">Extracellular space</location>
        <location evidence="4">Apoplast</location>
    </subcellularLocation>
</comment>
<dbReference type="InterPro" id="IPR044859">
    <property type="entry name" value="Allene_oxi_cyc_Dirigent"/>
</dbReference>
<feature type="signal peptide" evidence="4">
    <location>
        <begin position="1"/>
        <end position="28"/>
    </location>
</feature>
<sequence length="329" mass="33421">MARFETTHVLVLGLVTLLALGLAPAISARTLLDDAGMLAPLSGPLLDPSTTTTTTATFPNSPTVGPAVVPLAPLSTPALEPPTTTGTATFPNPPTVGQAVVPPSGDHTLAFFMHDILGGTHATARPVTGIVNGVDANGHLAFGKSTDFFPPTGGVPLPDSNGIGSFPVTDGNVQPFLTGLGGTTAVQESGAVGGNLPFVNAGQLPIGATLGRLEFGTITVIDDELTQGHELGSPAVGRAQGFYLASSEDGSSQTMVFTAMLGSDGGAVDTISFFGVHRTAVPESHIAVIGGTGRYENAKGYATIQTLHPADTHETDGVETVLQFQVYLS</sequence>
<evidence type="ECO:0000256" key="5">
    <source>
        <dbReference type="SAM" id="MobiDB-lite"/>
    </source>
</evidence>
<feature type="chain" id="PRO_5023974643" description="Dirigent protein" evidence="4">
    <location>
        <begin position="29"/>
        <end position="329"/>
    </location>
</feature>
<comment type="similarity">
    <text evidence="1 4">Belongs to the plant dirigent protein family.</text>
</comment>
<keyword evidence="3 4" id="KW-0964">Secreted</keyword>